<comment type="caution">
    <text evidence="1">The sequence shown here is derived from an EMBL/GenBank/DDBJ whole genome shotgun (WGS) entry which is preliminary data.</text>
</comment>
<dbReference type="AlphaFoldDB" id="A0AAD1XWS0"/>
<keyword evidence="2" id="KW-1185">Reference proteome</keyword>
<dbReference type="Proteomes" id="UP001295684">
    <property type="component" value="Unassembled WGS sequence"/>
</dbReference>
<accession>A0AAD1XWS0</accession>
<dbReference type="SUPFAM" id="SSF52047">
    <property type="entry name" value="RNI-like"/>
    <property type="match status" value="1"/>
</dbReference>
<reference evidence="1" key="1">
    <citation type="submission" date="2023-07" db="EMBL/GenBank/DDBJ databases">
        <authorList>
            <consortium name="AG Swart"/>
            <person name="Singh M."/>
            <person name="Singh A."/>
            <person name="Seah K."/>
            <person name="Emmerich C."/>
        </authorList>
    </citation>
    <scope>NUCLEOTIDE SEQUENCE</scope>
    <source>
        <strain evidence="1">DP1</strain>
    </source>
</reference>
<dbReference type="InterPro" id="IPR032675">
    <property type="entry name" value="LRR_dom_sf"/>
</dbReference>
<protein>
    <submittedName>
        <fullName evidence="1">Uncharacterized protein</fullName>
    </submittedName>
</protein>
<evidence type="ECO:0000313" key="1">
    <source>
        <dbReference type="EMBL" id="CAI2379682.1"/>
    </source>
</evidence>
<gene>
    <name evidence="1" type="ORF">ECRASSUSDP1_LOCUS21095</name>
</gene>
<evidence type="ECO:0000313" key="2">
    <source>
        <dbReference type="Proteomes" id="UP001295684"/>
    </source>
</evidence>
<proteinExistence type="predicted"/>
<organism evidence="1 2">
    <name type="scientific">Euplotes crassus</name>
    <dbReference type="NCBI Taxonomy" id="5936"/>
    <lineage>
        <taxon>Eukaryota</taxon>
        <taxon>Sar</taxon>
        <taxon>Alveolata</taxon>
        <taxon>Ciliophora</taxon>
        <taxon>Intramacronucleata</taxon>
        <taxon>Spirotrichea</taxon>
        <taxon>Hypotrichia</taxon>
        <taxon>Euplotida</taxon>
        <taxon>Euplotidae</taxon>
        <taxon>Moneuplotes</taxon>
    </lineage>
</organism>
<dbReference type="EMBL" id="CAMPGE010021537">
    <property type="protein sequence ID" value="CAI2379682.1"/>
    <property type="molecule type" value="Genomic_DNA"/>
</dbReference>
<dbReference type="Gene3D" id="3.80.10.10">
    <property type="entry name" value="Ribonuclease Inhibitor"/>
    <property type="match status" value="1"/>
</dbReference>
<sequence>MTLVLRRSRNLQILKLDFRLLPEKCYETCCHWTQMLMDRVEKEGLFELVVKGDKALDEGMEERVCRFESVSSLGLSTSFEPNKRIFEQEFPNLDRMEIVCGLEMVEPLNYYKFLERKNRKLRKVIFRAEGSIILGSCCFLCGKLKNDPKEKYGFTELLKERGTHMRSLEIKNSFLCESKFYRFDVAVLPKLRKISIDNCKGTSTCDMLLRATNCPQLREVYINNLKLTEPEVIEGIFMNCYEIREITLIFQRGDCTKTFNKGLNNIIAKIMRKYARFMPLPLCIFNHLKKISVSNLNSESIDLFRQINAIDYDVYSKFQVFEAKTGKRLL</sequence>
<name>A0AAD1XWS0_EUPCR</name>